<dbReference type="GO" id="GO:0007005">
    <property type="term" value="P:mitochondrion organization"/>
    <property type="evidence" value="ECO:0007669"/>
    <property type="project" value="InterPro"/>
</dbReference>
<keyword evidence="7" id="KW-0446">Lipid-binding</keyword>
<comment type="caution">
    <text evidence="11">The sequence shown here is derived from an EMBL/GenBank/DDBJ whole genome shotgun (WGS) entry which is preliminary data.</text>
</comment>
<keyword evidence="5" id="KW-1000">Mitochondrion outer membrane</keyword>
<dbReference type="GO" id="GO:1990456">
    <property type="term" value="P:mitochondrion-endoplasmic reticulum membrane tethering"/>
    <property type="evidence" value="ECO:0007669"/>
    <property type="project" value="TreeGrafter"/>
</dbReference>
<evidence type="ECO:0000256" key="5">
    <source>
        <dbReference type="ARBA" id="ARBA00022787"/>
    </source>
</evidence>
<comment type="subcellular location">
    <subcellularLocation>
        <location evidence="1">Membrane</location>
    </subcellularLocation>
</comment>
<dbReference type="OrthoDB" id="17927at2759"/>
<dbReference type="GO" id="GO:0008289">
    <property type="term" value="F:lipid binding"/>
    <property type="evidence" value="ECO:0007669"/>
    <property type="project" value="UniProtKB-KW"/>
</dbReference>
<proteinExistence type="predicted"/>
<accession>A0A9W8AGF4</accession>
<evidence type="ECO:0000256" key="7">
    <source>
        <dbReference type="ARBA" id="ARBA00023121"/>
    </source>
</evidence>
<keyword evidence="2" id="KW-0813">Transport</keyword>
<dbReference type="GO" id="GO:0032865">
    <property type="term" value="C:ERMES complex"/>
    <property type="evidence" value="ECO:0007669"/>
    <property type="project" value="InterPro"/>
</dbReference>
<evidence type="ECO:0000256" key="9">
    <source>
        <dbReference type="ARBA" id="ARBA00023136"/>
    </source>
</evidence>
<dbReference type="AlphaFoldDB" id="A0A9W8AGF4"/>
<dbReference type="PANTHER" id="PTHR28185:SF1">
    <property type="entry name" value="MITOCHONDRIAL DISTRIBUTION AND MORPHOLOGY PROTEIN 34"/>
    <property type="match status" value="1"/>
</dbReference>
<evidence type="ECO:0000256" key="3">
    <source>
        <dbReference type="ARBA" id="ARBA00022452"/>
    </source>
</evidence>
<protein>
    <submittedName>
        <fullName evidence="11">ERMES complex subunit</fullName>
    </submittedName>
</protein>
<feature type="non-terminal residue" evidence="11">
    <location>
        <position position="62"/>
    </location>
</feature>
<dbReference type="InterPro" id="IPR058825">
    <property type="entry name" value="MDM34_N"/>
</dbReference>
<evidence type="ECO:0000313" key="11">
    <source>
        <dbReference type="EMBL" id="KAJ1950520.1"/>
    </source>
</evidence>
<keyword evidence="4" id="KW-0812">Transmembrane</keyword>
<keyword evidence="8" id="KW-0496">Mitochondrion</keyword>
<evidence type="ECO:0000256" key="6">
    <source>
        <dbReference type="ARBA" id="ARBA00023055"/>
    </source>
</evidence>
<dbReference type="InterPro" id="IPR031468">
    <property type="entry name" value="SMP_LBD"/>
</dbReference>
<evidence type="ECO:0000256" key="4">
    <source>
        <dbReference type="ARBA" id="ARBA00022692"/>
    </source>
</evidence>
<dbReference type="InterPro" id="IPR027536">
    <property type="entry name" value="MDM34"/>
</dbReference>
<keyword evidence="12" id="KW-1185">Reference proteome</keyword>
<evidence type="ECO:0000256" key="2">
    <source>
        <dbReference type="ARBA" id="ARBA00022448"/>
    </source>
</evidence>
<dbReference type="EMBL" id="JANBPY010003716">
    <property type="protein sequence ID" value="KAJ1950520.1"/>
    <property type="molecule type" value="Genomic_DNA"/>
</dbReference>
<name>A0A9W8AGF4_9FUNG</name>
<dbReference type="PANTHER" id="PTHR28185">
    <property type="entry name" value="MITOCHONDRIAL DISTRIBUTION AND MORPHOLOGY PROTEIN 34"/>
    <property type="match status" value="1"/>
</dbReference>
<dbReference type="Proteomes" id="UP001150925">
    <property type="component" value="Unassembled WGS sequence"/>
</dbReference>
<keyword evidence="3" id="KW-1134">Transmembrane beta strand</keyword>
<evidence type="ECO:0000256" key="1">
    <source>
        <dbReference type="ARBA" id="ARBA00004370"/>
    </source>
</evidence>
<gene>
    <name evidence="11" type="primary">MDM34_1</name>
    <name evidence="11" type="ORF">IWQ62_006557</name>
</gene>
<dbReference type="PROSITE" id="PS51847">
    <property type="entry name" value="SMP"/>
    <property type="match status" value="1"/>
</dbReference>
<dbReference type="Pfam" id="PF26545">
    <property type="entry name" value="Mdm34_N"/>
    <property type="match status" value="1"/>
</dbReference>
<keyword evidence="6" id="KW-0445">Lipid transport</keyword>
<evidence type="ECO:0000313" key="12">
    <source>
        <dbReference type="Proteomes" id="UP001150925"/>
    </source>
</evidence>
<feature type="domain" description="SMP-LTD" evidence="10">
    <location>
        <begin position="1"/>
        <end position="62"/>
    </location>
</feature>
<keyword evidence="9" id="KW-0472">Membrane</keyword>
<evidence type="ECO:0000256" key="8">
    <source>
        <dbReference type="ARBA" id="ARBA00023128"/>
    </source>
</evidence>
<organism evidence="11 12">
    <name type="scientific">Dispira parvispora</name>
    <dbReference type="NCBI Taxonomy" id="1520584"/>
    <lineage>
        <taxon>Eukaryota</taxon>
        <taxon>Fungi</taxon>
        <taxon>Fungi incertae sedis</taxon>
        <taxon>Zoopagomycota</taxon>
        <taxon>Kickxellomycotina</taxon>
        <taxon>Dimargaritomycetes</taxon>
        <taxon>Dimargaritales</taxon>
        <taxon>Dimargaritaceae</taxon>
        <taxon>Dispira</taxon>
    </lineage>
</organism>
<sequence>MSFKFNWPDFSDQFYSEARKLLSDALNTSNLPDSIVDRIHVKELKLGTQVRYNRMEEMHICW</sequence>
<dbReference type="GO" id="GO:0015914">
    <property type="term" value="P:phospholipid transport"/>
    <property type="evidence" value="ECO:0007669"/>
    <property type="project" value="TreeGrafter"/>
</dbReference>
<reference evidence="11" key="1">
    <citation type="submission" date="2022-07" db="EMBL/GenBank/DDBJ databases">
        <title>Phylogenomic reconstructions and comparative analyses of Kickxellomycotina fungi.</title>
        <authorList>
            <person name="Reynolds N.K."/>
            <person name="Stajich J.E."/>
            <person name="Barry K."/>
            <person name="Grigoriev I.V."/>
            <person name="Crous P."/>
            <person name="Smith M.E."/>
        </authorList>
    </citation>
    <scope>NUCLEOTIDE SEQUENCE</scope>
    <source>
        <strain evidence="11">RSA 1196</strain>
    </source>
</reference>
<evidence type="ECO:0000259" key="10">
    <source>
        <dbReference type="PROSITE" id="PS51847"/>
    </source>
</evidence>